<name>A0A9P6H4N2_9AGAM</name>
<protein>
    <submittedName>
        <fullName evidence="2">Uncharacterized protein</fullName>
    </submittedName>
</protein>
<sequence>MADHWCECDNCRGSLVVKGTWYIHNKAQSRHTLVSTYNPPRTRRAQEDPPDVASSPRGSLDVKEPPDEVDPPDNISRASRSDSDEDIEDDQRRQTPLPTPQPPTPHVLSPPPRSRPQTPPPPPPPGSDHDNSDRTPPPPDEFPPAQIPKIHIALEFIRMLGESTLASQFGPNELEEFLDPRAHDCTPLDDRNLRLSLMNFVSFMNHSQKAYEDAR</sequence>
<comment type="caution">
    <text evidence="2">The sequence shown here is derived from an EMBL/GenBank/DDBJ whole genome shotgun (WGS) entry which is preliminary data.</text>
</comment>
<accession>A0A9P6H4N2</accession>
<feature type="compositionally biased region" description="Pro residues" evidence="1">
    <location>
        <begin position="135"/>
        <end position="145"/>
    </location>
</feature>
<evidence type="ECO:0000256" key="1">
    <source>
        <dbReference type="SAM" id="MobiDB-lite"/>
    </source>
</evidence>
<proteinExistence type="predicted"/>
<organism evidence="2 3">
    <name type="scientific">Thelephora terrestris</name>
    <dbReference type="NCBI Taxonomy" id="56493"/>
    <lineage>
        <taxon>Eukaryota</taxon>
        <taxon>Fungi</taxon>
        <taxon>Dikarya</taxon>
        <taxon>Basidiomycota</taxon>
        <taxon>Agaricomycotina</taxon>
        <taxon>Agaricomycetes</taxon>
        <taxon>Thelephorales</taxon>
        <taxon>Thelephoraceae</taxon>
        <taxon>Thelephora</taxon>
    </lineage>
</organism>
<feature type="region of interest" description="Disordered" evidence="1">
    <location>
        <begin position="32"/>
        <end position="145"/>
    </location>
</feature>
<dbReference type="Proteomes" id="UP000736335">
    <property type="component" value="Unassembled WGS sequence"/>
</dbReference>
<evidence type="ECO:0000313" key="2">
    <source>
        <dbReference type="EMBL" id="KAF9779443.1"/>
    </source>
</evidence>
<dbReference type="OrthoDB" id="2742740at2759"/>
<evidence type="ECO:0000313" key="3">
    <source>
        <dbReference type="Proteomes" id="UP000736335"/>
    </source>
</evidence>
<keyword evidence="3" id="KW-1185">Reference proteome</keyword>
<dbReference type="AlphaFoldDB" id="A0A9P6H4N2"/>
<reference evidence="2" key="2">
    <citation type="submission" date="2020-11" db="EMBL/GenBank/DDBJ databases">
        <authorList>
            <consortium name="DOE Joint Genome Institute"/>
            <person name="Kuo A."/>
            <person name="Miyauchi S."/>
            <person name="Kiss E."/>
            <person name="Drula E."/>
            <person name="Kohler A."/>
            <person name="Sanchez-Garcia M."/>
            <person name="Andreopoulos B."/>
            <person name="Barry K.W."/>
            <person name="Bonito G."/>
            <person name="Buee M."/>
            <person name="Carver A."/>
            <person name="Chen C."/>
            <person name="Cichocki N."/>
            <person name="Clum A."/>
            <person name="Culley D."/>
            <person name="Crous P.W."/>
            <person name="Fauchery L."/>
            <person name="Girlanda M."/>
            <person name="Hayes R."/>
            <person name="Keri Z."/>
            <person name="Labutti K."/>
            <person name="Lipzen A."/>
            <person name="Lombard V."/>
            <person name="Magnuson J."/>
            <person name="Maillard F."/>
            <person name="Morin E."/>
            <person name="Murat C."/>
            <person name="Nolan M."/>
            <person name="Ohm R."/>
            <person name="Pangilinan J."/>
            <person name="Pereira M."/>
            <person name="Perotto S."/>
            <person name="Peter M."/>
            <person name="Riley R."/>
            <person name="Sitrit Y."/>
            <person name="Stielow B."/>
            <person name="Szollosi G."/>
            <person name="Zifcakova L."/>
            <person name="Stursova M."/>
            <person name="Spatafora J.W."/>
            <person name="Tedersoo L."/>
            <person name="Vaario L.-M."/>
            <person name="Yamada A."/>
            <person name="Yan M."/>
            <person name="Wang P."/>
            <person name="Xu J."/>
            <person name="Bruns T."/>
            <person name="Baldrian P."/>
            <person name="Vilgalys R."/>
            <person name="Henrissat B."/>
            <person name="Grigoriev I.V."/>
            <person name="Hibbett D."/>
            <person name="Nagy L.G."/>
            <person name="Martin F.M."/>
        </authorList>
    </citation>
    <scope>NUCLEOTIDE SEQUENCE</scope>
    <source>
        <strain evidence="2">UH-Tt-Lm1</strain>
    </source>
</reference>
<reference evidence="2" key="1">
    <citation type="journal article" date="2020" name="Nat. Commun.">
        <title>Large-scale genome sequencing of mycorrhizal fungi provides insights into the early evolution of symbiotic traits.</title>
        <authorList>
            <person name="Miyauchi S."/>
            <person name="Kiss E."/>
            <person name="Kuo A."/>
            <person name="Drula E."/>
            <person name="Kohler A."/>
            <person name="Sanchez-Garcia M."/>
            <person name="Morin E."/>
            <person name="Andreopoulos B."/>
            <person name="Barry K.W."/>
            <person name="Bonito G."/>
            <person name="Buee M."/>
            <person name="Carver A."/>
            <person name="Chen C."/>
            <person name="Cichocki N."/>
            <person name="Clum A."/>
            <person name="Culley D."/>
            <person name="Crous P.W."/>
            <person name="Fauchery L."/>
            <person name="Girlanda M."/>
            <person name="Hayes R.D."/>
            <person name="Keri Z."/>
            <person name="LaButti K."/>
            <person name="Lipzen A."/>
            <person name="Lombard V."/>
            <person name="Magnuson J."/>
            <person name="Maillard F."/>
            <person name="Murat C."/>
            <person name="Nolan M."/>
            <person name="Ohm R.A."/>
            <person name="Pangilinan J."/>
            <person name="Pereira M.F."/>
            <person name="Perotto S."/>
            <person name="Peter M."/>
            <person name="Pfister S."/>
            <person name="Riley R."/>
            <person name="Sitrit Y."/>
            <person name="Stielow J.B."/>
            <person name="Szollosi G."/>
            <person name="Zifcakova L."/>
            <person name="Stursova M."/>
            <person name="Spatafora J.W."/>
            <person name="Tedersoo L."/>
            <person name="Vaario L.M."/>
            <person name="Yamada A."/>
            <person name="Yan M."/>
            <person name="Wang P."/>
            <person name="Xu J."/>
            <person name="Bruns T."/>
            <person name="Baldrian P."/>
            <person name="Vilgalys R."/>
            <person name="Dunand C."/>
            <person name="Henrissat B."/>
            <person name="Grigoriev I.V."/>
            <person name="Hibbett D."/>
            <person name="Nagy L.G."/>
            <person name="Martin F.M."/>
        </authorList>
    </citation>
    <scope>NUCLEOTIDE SEQUENCE</scope>
    <source>
        <strain evidence="2">UH-Tt-Lm1</strain>
    </source>
</reference>
<gene>
    <name evidence="2" type="ORF">BJ322DRAFT_1113262</name>
</gene>
<feature type="compositionally biased region" description="Pro residues" evidence="1">
    <location>
        <begin position="97"/>
        <end position="126"/>
    </location>
</feature>
<dbReference type="EMBL" id="WIUZ02000019">
    <property type="protein sequence ID" value="KAF9779443.1"/>
    <property type="molecule type" value="Genomic_DNA"/>
</dbReference>